<evidence type="ECO:0000313" key="1">
    <source>
        <dbReference type="EMBL" id="GFN97411.1"/>
    </source>
</evidence>
<dbReference type="EMBL" id="BLXT01002773">
    <property type="protein sequence ID" value="GFN97411.1"/>
    <property type="molecule type" value="Genomic_DNA"/>
</dbReference>
<evidence type="ECO:0000313" key="2">
    <source>
        <dbReference type="Proteomes" id="UP000735302"/>
    </source>
</evidence>
<keyword evidence="2" id="KW-1185">Reference proteome</keyword>
<keyword evidence="1" id="KW-0418">Kinase</keyword>
<dbReference type="AlphaFoldDB" id="A0AAV3ZQE4"/>
<gene>
    <name evidence="1" type="ORF">PoB_002391700</name>
</gene>
<name>A0AAV3ZQE4_9GAST</name>
<dbReference type="GO" id="GO:0016301">
    <property type="term" value="F:kinase activity"/>
    <property type="evidence" value="ECO:0007669"/>
    <property type="project" value="UniProtKB-KW"/>
</dbReference>
<sequence>MYEHYKIKTKITISYLTFYNIFKRMNISLAHLGHEECEIYEMHKKTASVSPKKFTKTRMEYEKDSESIHLNDEVFTSADLQKVVMLPQMECFKGRYSQ</sequence>
<proteinExistence type="predicted"/>
<reference evidence="1 2" key="1">
    <citation type="journal article" date="2021" name="Elife">
        <title>Chloroplast acquisition without the gene transfer in kleptoplastic sea slugs, Plakobranchus ocellatus.</title>
        <authorList>
            <person name="Maeda T."/>
            <person name="Takahashi S."/>
            <person name="Yoshida T."/>
            <person name="Shimamura S."/>
            <person name="Takaki Y."/>
            <person name="Nagai Y."/>
            <person name="Toyoda A."/>
            <person name="Suzuki Y."/>
            <person name="Arimoto A."/>
            <person name="Ishii H."/>
            <person name="Satoh N."/>
            <person name="Nishiyama T."/>
            <person name="Hasebe M."/>
            <person name="Maruyama T."/>
            <person name="Minagawa J."/>
            <person name="Obokata J."/>
            <person name="Shigenobu S."/>
        </authorList>
    </citation>
    <scope>NUCLEOTIDE SEQUENCE [LARGE SCALE GENOMIC DNA]</scope>
</reference>
<dbReference type="Proteomes" id="UP000735302">
    <property type="component" value="Unassembled WGS sequence"/>
</dbReference>
<accession>A0AAV3ZQE4</accession>
<protein>
    <submittedName>
        <fullName evidence="1">Cai-1 autoinducer sensor kinase/phosphatase cqss</fullName>
    </submittedName>
</protein>
<keyword evidence="1" id="KW-0808">Transferase</keyword>
<comment type="caution">
    <text evidence="1">The sequence shown here is derived from an EMBL/GenBank/DDBJ whole genome shotgun (WGS) entry which is preliminary data.</text>
</comment>
<organism evidence="1 2">
    <name type="scientific">Plakobranchus ocellatus</name>
    <dbReference type="NCBI Taxonomy" id="259542"/>
    <lineage>
        <taxon>Eukaryota</taxon>
        <taxon>Metazoa</taxon>
        <taxon>Spiralia</taxon>
        <taxon>Lophotrochozoa</taxon>
        <taxon>Mollusca</taxon>
        <taxon>Gastropoda</taxon>
        <taxon>Heterobranchia</taxon>
        <taxon>Euthyneura</taxon>
        <taxon>Panpulmonata</taxon>
        <taxon>Sacoglossa</taxon>
        <taxon>Placobranchoidea</taxon>
        <taxon>Plakobranchidae</taxon>
        <taxon>Plakobranchus</taxon>
    </lineage>
</organism>